<dbReference type="EMBL" id="MCGN01000004">
    <property type="protein sequence ID" value="ORY97930.1"/>
    <property type="molecule type" value="Genomic_DNA"/>
</dbReference>
<dbReference type="PANTHER" id="PTHR47284:SF3">
    <property type="entry name" value="FATTY-ACID-BINDING PROTEIN 2"/>
    <property type="match status" value="1"/>
</dbReference>
<dbReference type="GO" id="GO:0016872">
    <property type="term" value="F:intramolecular lyase activity"/>
    <property type="evidence" value="ECO:0007669"/>
    <property type="project" value="InterPro"/>
</dbReference>
<dbReference type="FunCoup" id="A0A1X2HG96">
    <property type="interactions" value="14"/>
</dbReference>
<dbReference type="STRING" id="13706.A0A1X2HG96"/>
<proteinExistence type="predicted"/>
<dbReference type="Gene3D" id="1.10.890.20">
    <property type="match status" value="1"/>
</dbReference>
<dbReference type="Pfam" id="PF16035">
    <property type="entry name" value="Chalcone_2"/>
    <property type="match status" value="1"/>
</dbReference>
<protein>
    <submittedName>
        <fullName evidence="2">Chalcone-flavanone isomerase-domain-containing protein</fullName>
    </submittedName>
</protein>
<dbReference type="SUPFAM" id="SSF54626">
    <property type="entry name" value="Chalcone isomerase"/>
    <property type="match status" value="1"/>
</dbReference>
<dbReference type="InterPro" id="IPR016088">
    <property type="entry name" value="Chalcone_isomerase_3-sand"/>
</dbReference>
<dbReference type="AlphaFoldDB" id="A0A1X2HG96"/>
<evidence type="ECO:0000313" key="2">
    <source>
        <dbReference type="EMBL" id="ORY97930.1"/>
    </source>
</evidence>
<dbReference type="PANTHER" id="PTHR47284">
    <property type="entry name" value="FATTY-ACID-BINDING PROTEIN 2"/>
    <property type="match status" value="1"/>
</dbReference>
<name>A0A1X2HG96_SYNRA</name>
<sequence length="285" mass="32603">MHRAFRLLHQLPRSTAPLRGTLALRAQPVVHKRSPLVWISAAAAAGYLGYETYRSPIFAEASYVGTVSEPNTMLNFPIYLNTDASWKRLVGLGVRQVSFLNINVYVLGLYMPAKDIESLKSFKQWKNFDKSEFLSKEDMAMSLLDQPVDVSIRIVPVRTTSSQHLRDGFTRSLLQRMRDQSADMTEDEEREIMQAIQVFKSYFPAAKVKKDTEFVFTKTRDDTLKMEFEGKEMGTVKNKWLAKNFVMGYLNPVQPASELARQDIASGFEKLLREQEQESEDTNKA</sequence>
<evidence type="ECO:0000313" key="3">
    <source>
        <dbReference type="Proteomes" id="UP000242180"/>
    </source>
</evidence>
<dbReference type="InterPro" id="IPR016087">
    <property type="entry name" value="Chalcone_isomerase"/>
</dbReference>
<dbReference type="Gene3D" id="3.50.70.10">
    <property type="match status" value="1"/>
</dbReference>
<dbReference type="InterPro" id="IPR036298">
    <property type="entry name" value="Chalcone_isomerase_sf"/>
</dbReference>
<dbReference type="InParanoid" id="A0A1X2HG96"/>
<comment type="caution">
    <text evidence="2">The sequence shown here is derived from an EMBL/GenBank/DDBJ whole genome shotgun (WGS) entry which is preliminary data.</text>
</comment>
<keyword evidence="2" id="KW-0413">Isomerase</keyword>
<accession>A0A1X2HG96</accession>
<keyword evidence="3" id="KW-1185">Reference proteome</keyword>
<dbReference type="Proteomes" id="UP000242180">
    <property type="component" value="Unassembled WGS sequence"/>
</dbReference>
<dbReference type="OMA" id="RIIPTRS"/>
<feature type="domain" description="Chalcone isomerase" evidence="1">
    <location>
        <begin position="88"/>
        <end position="265"/>
    </location>
</feature>
<dbReference type="InterPro" id="IPR016089">
    <property type="entry name" value="Chalcone_isomerase_bundle_sf"/>
</dbReference>
<evidence type="ECO:0000259" key="1">
    <source>
        <dbReference type="Pfam" id="PF16035"/>
    </source>
</evidence>
<organism evidence="2 3">
    <name type="scientific">Syncephalastrum racemosum</name>
    <name type="common">Filamentous fungus</name>
    <dbReference type="NCBI Taxonomy" id="13706"/>
    <lineage>
        <taxon>Eukaryota</taxon>
        <taxon>Fungi</taxon>
        <taxon>Fungi incertae sedis</taxon>
        <taxon>Mucoromycota</taxon>
        <taxon>Mucoromycotina</taxon>
        <taxon>Mucoromycetes</taxon>
        <taxon>Mucorales</taxon>
        <taxon>Syncephalastraceae</taxon>
        <taxon>Syncephalastrum</taxon>
    </lineage>
</organism>
<dbReference type="OrthoDB" id="18193at2759"/>
<gene>
    <name evidence="2" type="ORF">BCR43DRAFT_490568</name>
</gene>
<reference evidence="2 3" key="1">
    <citation type="submission" date="2016-07" db="EMBL/GenBank/DDBJ databases">
        <title>Pervasive Adenine N6-methylation of Active Genes in Fungi.</title>
        <authorList>
            <consortium name="DOE Joint Genome Institute"/>
            <person name="Mondo S.J."/>
            <person name="Dannebaum R.O."/>
            <person name="Kuo R.C."/>
            <person name="Labutti K."/>
            <person name="Haridas S."/>
            <person name="Kuo A."/>
            <person name="Salamov A."/>
            <person name="Ahrendt S.R."/>
            <person name="Lipzen A."/>
            <person name="Sullivan W."/>
            <person name="Andreopoulos W.B."/>
            <person name="Clum A."/>
            <person name="Lindquist E."/>
            <person name="Daum C."/>
            <person name="Ramamoorthy G.K."/>
            <person name="Gryganskyi A."/>
            <person name="Culley D."/>
            <person name="Magnuson J.K."/>
            <person name="James T.Y."/>
            <person name="O'Malley M.A."/>
            <person name="Stajich J.E."/>
            <person name="Spatafora J.W."/>
            <person name="Visel A."/>
            <person name="Grigoriev I.V."/>
        </authorList>
    </citation>
    <scope>NUCLEOTIDE SEQUENCE [LARGE SCALE GENOMIC DNA]</scope>
    <source>
        <strain evidence="2 3">NRRL 2496</strain>
    </source>
</reference>